<keyword evidence="4 5" id="KW-0472">Membrane</keyword>
<proteinExistence type="inferred from homology"/>
<dbReference type="InterPro" id="IPR000412">
    <property type="entry name" value="ABC_2_transport"/>
</dbReference>
<dbReference type="Proteomes" id="UP000192468">
    <property type="component" value="Unassembled WGS sequence"/>
</dbReference>
<evidence type="ECO:0000313" key="8">
    <source>
        <dbReference type="Proteomes" id="UP000192468"/>
    </source>
</evidence>
<gene>
    <name evidence="7" type="ORF">SAMN02745134_01677</name>
</gene>
<protein>
    <recommendedName>
        <fullName evidence="5">Transport permease protein</fullName>
    </recommendedName>
</protein>
<keyword evidence="8" id="KW-1185">Reference proteome</keyword>
<keyword evidence="5" id="KW-1003">Cell membrane</keyword>
<comment type="similarity">
    <text evidence="5">Belongs to the ABC-2 integral membrane protein family.</text>
</comment>
<evidence type="ECO:0000313" key="7">
    <source>
        <dbReference type="EMBL" id="SMC22658.1"/>
    </source>
</evidence>
<evidence type="ECO:0000256" key="4">
    <source>
        <dbReference type="ARBA" id="ARBA00023136"/>
    </source>
</evidence>
<feature type="transmembrane region" description="Helical" evidence="5">
    <location>
        <begin position="218"/>
        <end position="241"/>
    </location>
</feature>
<dbReference type="PANTHER" id="PTHR43229">
    <property type="entry name" value="NODULATION PROTEIN J"/>
    <property type="match status" value="1"/>
</dbReference>
<keyword evidence="5" id="KW-0813">Transport</keyword>
<feature type="transmembrane region" description="Helical" evidence="5">
    <location>
        <begin position="96"/>
        <end position="119"/>
    </location>
</feature>
<feature type="transmembrane region" description="Helical" evidence="5">
    <location>
        <begin position="53"/>
        <end position="75"/>
    </location>
</feature>
<dbReference type="STRING" id="1121291.SAMN02745134_01677"/>
<evidence type="ECO:0000256" key="3">
    <source>
        <dbReference type="ARBA" id="ARBA00022989"/>
    </source>
</evidence>
<dbReference type="Pfam" id="PF01061">
    <property type="entry name" value="ABC2_membrane"/>
    <property type="match status" value="1"/>
</dbReference>
<dbReference type="InterPro" id="IPR047817">
    <property type="entry name" value="ABC2_TM_bact-type"/>
</dbReference>
<sequence>MSFITVFKRDLKNLTLSPMLVIYNTLFPFLMVLILGYLTSGNYEGGSVTSYDYYGVSLIIFTVLYVAMTAANSFMEERVKSSNLRIMYSPINPSSIYMSKIAATFVFSSACILASMAILKLCLNVNYGGENIVYVIILLELFNLLSCTIGILFCCIFKSEQLANKTLSPFLNIFSIIGGAFFPIASLGKTVEKISCISPAKWVNEGIFKIIYDKDFSYFQPTVIILIALTIIFLIGCKLTFKVEDYV</sequence>
<feature type="transmembrane region" description="Helical" evidence="5">
    <location>
        <begin position="131"/>
        <end position="157"/>
    </location>
</feature>
<dbReference type="PIRSF" id="PIRSF006648">
    <property type="entry name" value="DrrB"/>
    <property type="match status" value="1"/>
</dbReference>
<feature type="transmembrane region" description="Helical" evidence="5">
    <location>
        <begin position="20"/>
        <end position="38"/>
    </location>
</feature>
<comment type="subcellular location">
    <subcellularLocation>
        <location evidence="5">Cell membrane</location>
        <topology evidence="5">Multi-pass membrane protein</topology>
    </subcellularLocation>
    <subcellularLocation>
        <location evidence="1">Membrane</location>
        <topology evidence="1">Multi-pass membrane protein</topology>
    </subcellularLocation>
</comment>
<organism evidence="7 8">
    <name type="scientific">Clostridium acidisoli DSM 12555</name>
    <dbReference type="NCBI Taxonomy" id="1121291"/>
    <lineage>
        <taxon>Bacteria</taxon>
        <taxon>Bacillati</taxon>
        <taxon>Bacillota</taxon>
        <taxon>Clostridia</taxon>
        <taxon>Eubacteriales</taxon>
        <taxon>Clostridiaceae</taxon>
        <taxon>Clostridium</taxon>
    </lineage>
</organism>
<dbReference type="GO" id="GO:0043190">
    <property type="term" value="C:ATP-binding cassette (ABC) transporter complex"/>
    <property type="evidence" value="ECO:0007669"/>
    <property type="project" value="InterPro"/>
</dbReference>
<dbReference type="OrthoDB" id="2589236at2"/>
<name>A0A1W1XGJ8_9CLOT</name>
<dbReference type="PROSITE" id="PS51012">
    <property type="entry name" value="ABC_TM2"/>
    <property type="match status" value="1"/>
</dbReference>
<dbReference type="EMBL" id="FWXH01000004">
    <property type="protein sequence ID" value="SMC22658.1"/>
    <property type="molecule type" value="Genomic_DNA"/>
</dbReference>
<evidence type="ECO:0000256" key="1">
    <source>
        <dbReference type="ARBA" id="ARBA00004141"/>
    </source>
</evidence>
<evidence type="ECO:0000259" key="6">
    <source>
        <dbReference type="PROSITE" id="PS51012"/>
    </source>
</evidence>
<evidence type="ECO:0000256" key="5">
    <source>
        <dbReference type="RuleBase" id="RU361157"/>
    </source>
</evidence>
<dbReference type="GO" id="GO:0140359">
    <property type="term" value="F:ABC-type transporter activity"/>
    <property type="evidence" value="ECO:0007669"/>
    <property type="project" value="InterPro"/>
</dbReference>
<accession>A0A1W1XGJ8</accession>
<dbReference type="RefSeq" id="WP_084115162.1">
    <property type="nucleotide sequence ID" value="NZ_FWXH01000004.1"/>
</dbReference>
<reference evidence="7 8" key="1">
    <citation type="submission" date="2017-04" db="EMBL/GenBank/DDBJ databases">
        <authorList>
            <person name="Afonso C.L."/>
            <person name="Miller P.J."/>
            <person name="Scott M.A."/>
            <person name="Spackman E."/>
            <person name="Goraichik I."/>
            <person name="Dimitrov K.M."/>
            <person name="Suarez D.L."/>
            <person name="Swayne D.E."/>
        </authorList>
    </citation>
    <scope>NUCLEOTIDE SEQUENCE [LARGE SCALE GENOMIC DNA]</scope>
    <source>
        <strain evidence="7 8">DSM 12555</strain>
    </source>
</reference>
<dbReference type="InterPro" id="IPR051784">
    <property type="entry name" value="Nod_factor_ABC_transporter"/>
</dbReference>
<evidence type="ECO:0000256" key="2">
    <source>
        <dbReference type="ARBA" id="ARBA00022692"/>
    </source>
</evidence>
<dbReference type="AlphaFoldDB" id="A0A1W1XGJ8"/>
<keyword evidence="2 5" id="KW-0812">Transmembrane</keyword>
<dbReference type="PANTHER" id="PTHR43229:SF2">
    <property type="entry name" value="NODULATION PROTEIN J"/>
    <property type="match status" value="1"/>
</dbReference>
<feature type="domain" description="ABC transmembrane type-2" evidence="6">
    <location>
        <begin position="19"/>
        <end position="244"/>
    </location>
</feature>
<keyword evidence="3 5" id="KW-1133">Transmembrane helix</keyword>
<dbReference type="InterPro" id="IPR013525">
    <property type="entry name" value="ABC2_TM"/>
</dbReference>
<feature type="transmembrane region" description="Helical" evidence="5">
    <location>
        <begin position="169"/>
        <end position="188"/>
    </location>
</feature>